<evidence type="ECO:0000313" key="3">
    <source>
        <dbReference type="EMBL" id="MBW9066371.1"/>
    </source>
</evidence>
<dbReference type="InterPro" id="IPR011992">
    <property type="entry name" value="EF-hand-dom_pair"/>
</dbReference>
<keyword evidence="1" id="KW-0732">Signal</keyword>
<evidence type="ECO:0000256" key="1">
    <source>
        <dbReference type="SAM" id="SignalP"/>
    </source>
</evidence>
<dbReference type="SUPFAM" id="SSF47473">
    <property type="entry name" value="EF-hand"/>
    <property type="match status" value="1"/>
</dbReference>
<dbReference type="EMBL" id="JAEUAO010000008">
    <property type="protein sequence ID" value="MBW9066371.1"/>
    <property type="molecule type" value="Genomic_DNA"/>
</dbReference>
<keyword evidence="4" id="KW-1185">Reference proteome</keyword>
<protein>
    <submittedName>
        <fullName evidence="3">EF-hand domain-containing protein</fullName>
    </submittedName>
</protein>
<dbReference type="InterPro" id="IPR002048">
    <property type="entry name" value="EF_hand_dom"/>
</dbReference>
<feature type="domain" description="EF-hand" evidence="2">
    <location>
        <begin position="47"/>
        <end position="82"/>
    </location>
</feature>
<evidence type="ECO:0000259" key="2">
    <source>
        <dbReference type="PROSITE" id="PS50222"/>
    </source>
</evidence>
<feature type="signal peptide" evidence="1">
    <location>
        <begin position="1"/>
        <end position="20"/>
    </location>
</feature>
<dbReference type="Pfam" id="PF13202">
    <property type="entry name" value="EF-hand_5"/>
    <property type="match status" value="2"/>
</dbReference>
<gene>
    <name evidence="3" type="ORF">JNB71_23995</name>
</gene>
<comment type="caution">
    <text evidence="3">The sequence shown here is derived from an EMBL/GenBank/DDBJ whole genome shotgun (WGS) entry which is preliminary data.</text>
</comment>
<organism evidence="3 4">
    <name type="scientific">Rhizobium herbae</name>
    <dbReference type="NCBI Taxonomy" id="508661"/>
    <lineage>
        <taxon>Bacteria</taxon>
        <taxon>Pseudomonadati</taxon>
        <taxon>Pseudomonadota</taxon>
        <taxon>Alphaproteobacteria</taxon>
        <taxon>Hyphomicrobiales</taxon>
        <taxon>Rhizobiaceae</taxon>
        <taxon>Rhizobium/Agrobacterium group</taxon>
        <taxon>Rhizobium</taxon>
    </lineage>
</organism>
<dbReference type="PROSITE" id="PS00018">
    <property type="entry name" value="EF_HAND_1"/>
    <property type="match status" value="1"/>
</dbReference>
<proteinExistence type="predicted"/>
<reference evidence="3 4" key="1">
    <citation type="journal article" date="2021" name="MBio">
        <title>Poor Competitiveness of Bradyrhizobium in Pigeon Pea Root Colonization in Indian Soils.</title>
        <authorList>
            <person name="Chalasani D."/>
            <person name="Basu A."/>
            <person name="Pullabhotla S.V.S.R.N."/>
            <person name="Jorrin B."/>
            <person name="Neal A.L."/>
            <person name="Poole P.S."/>
            <person name="Podile A.R."/>
            <person name="Tkacz A."/>
        </authorList>
    </citation>
    <scope>NUCLEOTIDE SEQUENCE [LARGE SCALE GENOMIC DNA]</scope>
    <source>
        <strain evidence="3 4">HU44</strain>
    </source>
</reference>
<sequence>MKKRAMIAILLLCQPTFVAAQDQPVSMYQGQKDKLDSNSNGTVERSEYQAFMATAFTSLDKNKDGSLQSAEVAKVLTTQQFSLSDANRDGVVGQSEFMDRVMTDFTAADRSGDGSLQ</sequence>
<accession>A0ABS7HGF0</accession>
<evidence type="ECO:0000313" key="4">
    <source>
        <dbReference type="Proteomes" id="UP000757604"/>
    </source>
</evidence>
<dbReference type="RefSeq" id="WP_220374281.1">
    <property type="nucleotide sequence ID" value="NZ_JAEUAO010000008.1"/>
</dbReference>
<dbReference type="Proteomes" id="UP000757604">
    <property type="component" value="Unassembled WGS sequence"/>
</dbReference>
<dbReference type="PROSITE" id="PS50222">
    <property type="entry name" value="EF_HAND_2"/>
    <property type="match status" value="1"/>
</dbReference>
<name>A0ABS7HGF0_9HYPH</name>
<feature type="chain" id="PRO_5046622742" evidence="1">
    <location>
        <begin position="21"/>
        <end position="117"/>
    </location>
</feature>
<dbReference type="Gene3D" id="1.10.238.10">
    <property type="entry name" value="EF-hand"/>
    <property type="match status" value="1"/>
</dbReference>
<dbReference type="InterPro" id="IPR018247">
    <property type="entry name" value="EF_Hand_1_Ca_BS"/>
</dbReference>